<evidence type="ECO:0000313" key="3">
    <source>
        <dbReference type="Proteomes" id="UP001497392"/>
    </source>
</evidence>
<evidence type="ECO:0000256" key="1">
    <source>
        <dbReference type="SAM" id="MobiDB-lite"/>
    </source>
</evidence>
<evidence type="ECO:0000313" key="2">
    <source>
        <dbReference type="EMBL" id="CAL5222924.1"/>
    </source>
</evidence>
<name>A0ABP1FSM5_9CHLO</name>
<feature type="compositionally biased region" description="Low complexity" evidence="1">
    <location>
        <begin position="298"/>
        <end position="319"/>
    </location>
</feature>
<keyword evidence="3" id="KW-1185">Reference proteome</keyword>
<accession>A0ABP1FSM5</accession>
<dbReference type="EMBL" id="CAXHTA020000007">
    <property type="protein sequence ID" value="CAL5222924.1"/>
    <property type="molecule type" value="Genomic_DNA"/>
</dbReference>
<feature type="region of interest" description="Disordered" evidence="1">
    <location>
        <begin position="296"/>
        <end position="319"/>
    </location>
</feature>
<organism evidence="2 3">
    <name type="scientific">Coccomyxa viridis</name>
    <dbReference type="NCBI Taxonomy" id="1274662"/>
    <lineage>
        <taxon>Eukaryota</taxon>
        <taxon>Viridiplantae</taxon>
        <taxon>Chlorophyta</taxon>
        <taxon>core chlorophytes</taxon>
        <taxon>Trebouxiophyceae</taxon>
        <taxon>Trebouxiophyceae incertae sedis</taxon>
        <taxon>Coccomyxaceae</taxon>
        <taxon>Coccomyxa</taxon>
    </lineage>
</organism>
<reference evidence="2 3" key="1">
    <citation type="submission" date="2024-06" db="EMBL/GenBank/DDBJ databases">
        <authorList>
            <person name="Kraege A."/>
            <person name="Thomma B."/>
        </authorList>
    </citation>
    <scope>NUCLEOTIDE SEQUENCE [LARGE SCALE GENOMIC DNA]</scope>
</reference>
<protein>
    <submittedName>
        <fullName evidence="2">G5357 protein</fullName>
    </submittedName>
</protein>
<proteinExistence type="predicted"/>
<comment type="caution">
    <text evidence="2">The sequence shown here is derived from an EMBL/GenBank/DDBJ whole genome shotgun (WGS) entry which is preliminary data.</text>
</comment>
<gene>
    <name evidence="2" type="primary">g5357</name>
    <name evidence="2" type="ORF">VP750_LOCUS4583</name>
</gene>
<dbReference type="Proteomes" id="UP001497392">
    <property type="component" value="Unassembled WGS sequence"/>
</dbReference>
<sequence length="319" mass="35748">MQLERDNLPVAATAMLQRAKSKRNTADVLLQQHVDSGYLAFMEEHKQFADVMMKSFSRLMETVEDLGEQMNQATECQLRFMQQQMKYNEVFFAAMYQKYPDAATSFATGEDRRNAIQTHAGEREPATITDMLTGEKLPRDLVAAVYIYKSHWPRKLLDTLGLSFNGPHNIVLTKHKVAEKLIEQQICLIPQGIGGRMKVAVLNQDLLKPDSVDRIIDPGRSQLTWSDIDGQVLDTKTREQPSPQLCRIHAHYSVKEMEQEGRIAKGSIQVSLTPFPGLGCDENILSRFMEDALHLSHHGSSSPSLPGSSSEPASCSDGM</sequence>